<dbReference type="GO" id="GO:0004144">
    <property type="term" value="F:diacylglycerol O-acyltransferase activity"/>
    <property type="evidence" value="ECO:0007669"/>
    <property type="project" value="TreeGrafter"/>
</dbReference>
<keyword evidence="6 11" id="KW-0256">Endoplasmic reticulum</keyword>
<keyword evidence="7 11" id="KW-1133">Transmembrane helix</keyword>
<evidence type="ECO:0000256" key="3">
    <source>
        <dbReference type="ARBA" id="ARBA00022516"/>
    </source>
</evidence>
<keyword evidence="8" id="KW-0443">Lipid metabolism</keyword>
<reference evidence="12 13" key="1">
    <citation type="journal article" date="2024" name="Nat. Commun.">
        <title>Phylogenomics reveals the evolutionary origins of lichenization in chlorophyte algae.</title>
        <authorList>
            <person name="Puginier C."/>
            <person name="Libourel C."/>
            <person name="Otte J."/>
            <person name="Skaloud P."/>
            <person name="Haon M."/>
            <person name="Grisel S."/>
            <person name="Petersen M."/>
            <person name="Berrin J.G."/>
            <person name="Delaux P.M."/>
            <person name="Dal Grande F."/>
            <person name="Keller J."/>
        </authorList>
    </citation>
    <scope>NUCLEOTIDE SEQUENCE [LARGE SCALE GENOMIC DNA]</scope>
    <source>
        <strain evidence="12 13">SAG 245.80</strain>
    </source>
</reference>
<dbReference type="PANTHER" id="PTHR12317">
    <property type="entry name" value="DIACYLGLYCEROL O-ACYLTRANSFERASE"/>
    <property type="match status" value="1"/>
</dbReference>
<dbReference type="Proteomes" id="UP001445335">
    <property type="component" value="Unassembled WGS sequence"/>
</dbReference>
<keyword evidence="5 11" id="KW-0812">Transmembrane</keyword>
<organism evidence="12 13">
    <name type="scientific">Elliptochloris bilobata</name>
    <dbReference type="NCBI Taxonomy" id="381761"/>
    <lineage>
        <taxon>Eukaryota</taxon>
        <taxon>Viridiplantae</taxon>
        <taxon>Chlorophyta</taxon>
        <taxon>core chlorophytes</taxon>
        <taxon>Trebouxiophyceae</taxon>
        <taxon>Trebouxiophyceae incertae sedis</taxon>
        <taxon>Elliptochloris clade</taxon>
        <taxon>Elliptochloris</taxon>
    </lineage>
</organism>
<evidence type="ECO:0000256" key="9">
    <source>
        <dbReference type="ARBA" id="ARBA00023136"/>
    </source>
</evidence>
<accession>A0AAW1RYP7</accession>
<dbReference type="EC" id="2.3.1.-" evidence="11"/>
<evidence type="ECO:0000313" key="12">
    <source>
        <dbReference type="EMBL" id="KAK9838528.1"/>
    </source>
</evidence>
<evidence type="ECO:0000256" key="2">
    <source>
        <dbReference type="ARBA" id="ARBA00005420"/>
    </source>
</evidence>
<dbReference type="Pfam" id="PF03982">
    <property type="entry name" value="DAGAT"/>
    <property type="match status" value="1"/>
</dbReference>
<evidence type="ECO:0000256" key="6">
    <source>
        <dbReference type="ARBA" id="ARBA00022824"/>
    </source>
</evidence>
<evidence type="ECO:0000256" key="11">
    <source>
        <dbReference type="RuleBase" id="RU367023"/>
    </source>
</evidence>
<dbReference type="SUPFAM" id="SSF69593">
    <property type="entry name" value="Glycerol-3-phosphate (1)-acyltransferase"/>
    <property type="match status" value="1"/>
</dbReference>
<dbReference type="GO" id="GO:0005789">
    <property type="term" value="C:endoplasmic reticulum membrane"/>
    <property type="evidence" value="ECO:0007669"/>
    <property type="project" value="UniProtKB-SubCell"/>
</dbReference>
<evidence type="ECO:0000256" key="8">
    <source>
        <dbReference type="ARBA" id="ARBA00023098"/>
    </source>
</evidence>
<dbReference type="GO" id="GO:0019432">
    <property type="term" value="P:triglyceride biosynthetic process"/>
    <property type="evidence" value="ECO:0007669"/>
    <property type="project" value="TreeGrafter"/>
</dbReference>
<evidence type="ECO:0000256" key="4">
    <source>
        <dbReference type="ARBA" id="ARBA00022679"/>
    </source>
</evidence>
<comment type="similarity">
    <text evidence="2 11">Belongs to the diacylglycerol acyltransferase family.</text>
</comment>
<name>A0AAW1RYP7_9CHLO</name>
<feature type="transmembrane region" description="Helical" evidence="11">
    <location>
        <begin position="92"/>
        <end position="114"/>
    </location>
</feature>
<evidence type="ECO:0000256" key="7">
    <source>
        <dbReference type="ARBA" id="ARBA00022989"/>
    </source>
</evidence>
<keyword evidence="4 11" id="KW-0808">Transferase</keyword>
<protein>
    <recommendedName>
        <fullName evidence="11">Acyltransferase</fullName>
        <ecNumber evidence="11">2.3.1.-</ecNumber>
    </recommendedName>
</protein>
<dbReference type="PANTHER" id="PTHR12317:SF63">
    <property type="entry name" value="DIACYLGLYCEROL O-ACYLTRANSFERASE 2"/>
    <property type="match status" value="1"/>
</dbReference>
<evidence type="ECO:0000256" key="5">
    <source>
        <dbReference type="ARBA" id="ARBA00022692"/>
    </source>
</evidence>
<comment type="caution">
    <text evidence="12">The sequence shown here is derived from an EMBL/GenBank/DDBJ whole genome shotgun (WGS) entry which is preliminary data.</text>
</comment>
<keyword evidence="10" id="KW-0012">Acyltransferase</keyword>
<keyword evidence="3" id="KW-0444">Lipid biosynthesis</keyword>
<keyword evidence="9 11" id="KW-0472">Membrane</keyword>
<sequence length="366" mass="39915">MAGSARVEILSWAMDCLRLDALTRPASVAIKAPASEALMSTRGSVAISYGSDKVTVQPRSNNTAEEVVAAASMFLLFGWVFFGPWLTLASLYLALCGYRIALLFFTAVVGAALLPAQGEWPAFRNWPLFDTWRRYHRMHLIVPPLPYLKEGRSHLFAHFPHATFPMGAWLSMPLCGAPETGLPARTKGAVASILFRLPVVSQFFTWMGCLPAGRHTMLAALARGESLGVMPEGIAGIFTATRHRERIYARHKGYARLAIQAGTDVVPVYHLGQTQVLSYAPLSPTLSRKIKTACGFFYGRFFLPLPHPAQIVSVVGAPIAVVQRDEPTQAEVDALHAQVLAGLQSIFEAHKHLVPALAGKTLETLM</sequence>
<gene>
    <name evidence="12" type="ORF">WJX81_005754</name>
</gene>
<feature type="transmembrane region" description="Helical" evidence="11">
    <location>
        <begin position="67"/>
        <end position="86"/>
    </location>
</feature>
<dbReference type="EMBL" id="JALJOU010000018">
    <property type="protein sequence ID" value="KAK9838528.1"/>
    <property type="molecule type" value="Genomic_DNA"/>
</dbReference>
<evidence type="ECO:0000313" key="13">
    <source>
        <dbReference type="Proteomes" id="UP001445335"/>
    </source>
</evidence>
<keyword evidence="13" id="KW-1185">Reference proteome</keyword>
<dbReference type="InterPro" id="IPR007130">
    <property type="entry name" value="DAGAT"/>
</dbReference>
<evidence type="ECO:0000256" key="10">
    <source>
        <dbReference type="ARBA" id="ARBA00023315"/>
    </source>
</evidence>
<comment type="subcellular location">
    <subcellularLocation>
        <location evidence="1 11">Endoplasmic reticulum membrane</location>
        <topology evidence="1 11">Multi-pass membrane protein</topology>
    </subcellularLocation>
</comment>
<evidence type="ECO:0000256" key="1">
    <source>
        <dbReference type="ARBA" id="ARBA00004477"/>
    </source>
</evidence>
<proteinExistence type="inferred from homology"/>
<dbReference type="AlphaFoldDB" id="A0AAW1RYP7"/>